<comment type="caution">
    <text evidence="8">The sequence shown here is derived from an EMBL/GenBank/DDBJ whole genome shotgun (WGS) entry which is preliminary data.</text>
</comment>
<evidence type="ECO:0000256" key="6">
    <source>
        <dbReference type="ARBA" id="ARBA00023288"/>
    </source>
</evidence>
<keyword evidence="3" id="KW-0472">Membrane</keyword>
<dbReference type="InterPro" id="IPR032831">
    <property type="entry name" value="LptM_cons"/>
</dbReference>
<evidence type="ECO:0000256" key="2">
    <source>
        <dbReference type="ARBA" id="ARBA00022729"/>
    </source>
</evidence>
<keyword evidence="9" id="KW-1185">Reference proteome</keyword>
<evidence type="ECO:0000256" key="3">
    <source>
        <dbReference type="ARBA" id="ARBA00023136"/>
    </source>
</evidence>
<dbReference type="NCBIfam" id="NF047847">
    <property type="entry name" value="SS_mature_LptM"/>
    <property type="match status" value="1"/>
</dbReference>
<dbReference type="AlphaFoldDB" id="A0A139SX57"/>
<evidence type="ECO:0000256" key="1">
    <source>
        <dbReference type="ARBA" id="ARBA00004459"/>
    </source>
</evidence>
<feature type="compositionally biased region" description="Basic and acidic residues" evidence="7">
    <location>
        <begin position="28"/>
        <end position="45"/>
    </location>
</feature>
<keyword evidence="5" id="KW-0998">Cell outer membrane</keyword>
<proteinExistence type="predicted"/>
<evidence type="ECO:0000256" key="7">
    <source>
        <dbReference type="SAM" id="MobiDB-lite"/>
    </source>
</evidence>
<reference evidence="8 9" key="1">
    <citation type="submission" date="2016-02" db="EMBL/GenBank/DDBJ databases">
        <authorList>
            <person name="Wen L."/>
            <person name="He K."/>
            <person name="Yang H."/>
        </authorList>
    </citation>
    <scope>NUCLEOTIDE SEQUENCE [LARGE SCALE GENOMIC DNA]</scope>
    <source>
        <strain evidence="8 9">CV58</strain>
    </source>
</reference>
<dbReference type="EMBL" id="LSZO01000058">
    <property type="protein sequence ID" value="KXU38981.1"/>
    <property type="molecule type" value="Genomic_DNA"/>
</dbReference>
<keyword evidence="2" id="KW-0732">Signal</keyword>
<protein>
    <submittedName>
        <fullName evidence="8">Lipopeptide</fullName>
    </submittedName>
</protein>
<evidence type="ECO:0000256" key="5">
    <source>
        <dbReference type="ARBA" id="ARBA00023237"/>
    </source>
</evidence>
<evidence type="ECO:0000313" key="8">
    <source>
        <dbReference type="EMBL" id="KXU38981.1"/>
    </source>
</evidence>
<comment type="subcellular location">
    <subcellularLocation>
        <location evidence="1">Cell outer membrane</location>
        <topology evidence="1">Lipid-anchor</topology>
    </subcellularLocation>
</comment>
<keyword evidence="4" id="KW-0564">Palmitate</keyword>
<organism evidence="8 9">
    <name type="scientific">Ventosimonas gracilis</name>
    <dbReference type="NCBI Taxonomy" id="1680762"/>
    <lineage>
        <taxon>Bacteria</taxon>
        <taxon>Pseudomonadati</taxon>
        <taxon>Pseudomonadota</taxon>
        <taxon>Gammaproteobacteria</taxon>
        <taxon>Pseudomonadales</taxon>
        <taxon>Ventosimonadaceae</taxon>
        <taxon>Ventosimonas</taxon>
    </lineage>
</organism>
<dbReference type="Pfam" id="PF13627">
    <property type="entry name" value="LptM_cons"/>
    <property type="match status" value="1"/>
</dbReference>
<gene>
    <name evidence="8" type="ORF">AXE65_11100</name>
</gene>
<dbReference type="PROSITE" id="PS51257">
    <property type="entry name" value="PROKAR_LIPOPROTEIN"/>
    <property type="match status" value="1"/>
</dbReference>
<keyword evidence="6" id="KW-0449">Lipoprotein</keyword>
<feature type="region of interest" description="Disordered" evidence="7">
    <location>
        <begin position="26"/>
        <end position="45"/>
    </location>
</feature>
<evidence type="ECO:0000256" key="4">
    <source>
        <dbReference type="ARBA" id="ARBA00023139"/>
    </source>
</evidence>
<accession>A0A139SX57</accession>
<dbReference type="Proteomes" id="UP000072660">
    <property type="component" value="Unassembled WGS sequence"/>
</dbReference>
<evidence type="ECO:0000313" key="9">
    <source>
        <dbReference type="Proteomes" id="UP000072660"/>
    </source>
</evidence>
<name>A0A139SX57_9GAMM</name>
<sequence length="45" mass="5123">MLRSRTLFLFALLAVLMVGCGQKGPLYHPDDEQKSQQRDKDVFGL</sequence>
<dbReference type="GO" id="GO:0009279">
    <property type="term" value="C:cell outer membrane"/>
    <property type="evidence" value="ECO:0007669"/>
    <property type="project" value="UniProtKB-SubCell"/>
</dbReference>